<dbReference type="InterPro" id="IPR035898">
    <property type="entry name" value="TAZ_dom_sf"/>
</dbReference>
<comment type="caution">
    <text evidence="2">The sequence shown here is derived from an EMBL/GenBank/DDBJ whole genome shotgun (WGS) entry which is preliminary data.</text>
</comment>
<dbReference type="Proteomes" id="UP000481153">
    <property type="component" value="Unassembled WGS sequence"/>
</dbReference>
<protein>
    <submittedName>
        <fullName evidence="2">Uncharacterized protein</fullName>
    </submittedName>
</protein>
<dbReference type="Gene3D" id="1.20.1020.10">
    <property type="entry name" value="TAZ domain"/>
    <property type="match status" value="1"/>
</dbReference>
<dbReference type="AlphaFoldDB" id="A0A6G0X865"/>
<proteinExistence type="predicted"/>
<dbReference type="EMBL" id="VJMJ01000089">
    <property type="protein sequence ID" value="KAF0736246.1"/>
    <property type="molecule type" value="Genomic_DNA"/>
</dbReference>
<sequence>MSALDKNRPVTRNGVFPREEQFMEILRQKRIRPDEDDDITDTPDLVKKRLATFSTDGGAPAPPFSLPLPKINPVVLVLKKKPLECDIQAPVPSHGATSTSSSAPPTSAASTNPMLQADKLQSVIRGLVHFSQCPEGCPNKLCQSTTAFVNKVRNHLRTQPITHDRSACGACKLWTMIVNEHKKECQDPQCSIPLCKRSIYM</sequence>
<evidence type="ECO:0000256" key="1">
    <source>
        <dbReference type="SAM" id="MobiDB-lite"/>
    </source>
</evidence>
<reference evidence="2 3" key="1">
    <citation type="submission" date="2019-07" db="EMBL/GenBank/DDBJ databases">
        <title>Genomics analysis of Aphanomyces spp. identifies a new class of oomycete effector associated with host adaptation.</title>
        <authorList>
            <person name="Gaulin E."/>
        </authorList>
    </citation>
    <scope>NUCLEOTIDE SEQUENCE [LARGE SCALE GENOMIC DNA]</scope>
    <source>
        <strain evidence="2 3">ATCC 201684</strain>
    </source>
</reference>
<dbReference type="VEuPathDB" id="FungiDB:AeMF1_011532"/>
<evidence type="ECO:0000313" key="3">
    <source>
        <dbReference type="Proteomes" id="UP000481153"/>
    </source>
</evidence>
<organism evidence="2 3">
    <name type="scientific">Aphanomyces euteiches</name>
    <dbReference type="NCBI Taxonomy" id="100861"/>
    <lineage>
        <taxon>Eukaryota</taxon>
        <taxon>Sar</taxon>
        <taxon>Stramenopiles</taxon>
        <taxon>Oomycota</taxon>
        <taxon>Saprolegniomycetes</taxon>
        <taxon>Saprolegniales</taxon>
        <taxon>Verrucalvaceae</taxon>
        <taxon>Aphanomyces</taxon>
    </lineage>
</organism>
<feature type="region of interest" description="Disordered" evidence="1">
    <location>
        <begin position="89"/>
        <end position="111"/>
    </location>
</feature>
<keyword evidence="3" id="KW-1185">Reference proteome</keyword>
<feature type="compositionally biased region" description="Low complexity" evidence="1">
    <location>
        <begin position="96"/>
        <end position="111"/>
    </location>
</feature>
<evidence type="ECO:0000313" key="2">
    <source>
        <dbReference type="EMBL" id="KAF0736246.1"/>
    </source>
</evidence>
<gene>
    <name evidence="2" type="ORF">Ae201684_007268</name>
</gene>
<name>A0A6G0X865_9STRA</name>
<accession>A0A6G0X865</accession>